<dbReference type="SUPFAM" id="SSF51735">
    <property type="entry name" value="NAD(P)-binding Rossmann-fold domains"/>
    <property type="match status" value="1"/>
</dbReference>
<accession>A0A1I0N1I6</accession>
<evidence type="ECO:0000259" key="3">
    <source>
        <dbReference type="SMART" id="SM00822"/>
    </source>
</evidence>
<dbReference type="PANTHER" id="PTHR42760:SF115">
    <property type="entry name" value="3-OXOACYL-[ACYL-CARRIER-PROTEIN] REDUCTASE FABG"/>
    <property type="match status" value="1"/>
</dbReference>
<dbReference type="Gene3D" id="3.40.50.720">
    <property type="entry name" value="NAD(P)-binding Rossmann-like Domain"/>
    <property type="match status" value="1"/>
</dbReference>
<dbReference type="Proteomes" id="UP000198518">
    <property type="component" value="Unassembled WGS sequence"/>
</dbReference>
<gene>
    <name evidence="4" type="ORF">SAMN04487945_0541</name>
</gene>
<keyword evidence="2" id="KW-0560">Oxidoreductase</keyword>
<dbReference type="PANTHER" id="PTHR42760">
    <property type="entry name" value="SHORT-CHAIN DEHYDROGENASES/REDUCTASES FAMILY MEMBER"/>
    <property type="match status" value="1"/>
</dbReference>
<dbReference type="FunFam" id="3.40.50.720:FF:000084">
    <property type="entry name" value="Short-chain dehydrogenase reductase"/>
    <property type="match status" value="1"/>
</dbReference>
<name>A0A1I0N1I6_9EURY</name>
<protein>
    <submittedName>
        <fullName evidence="4">NAD(P)-dependent dehydrogenase, short-chain alcohol dehydrogenase family</fullName>
    </submittedName>
</protein>
<proteinExistence type="inferred from homology"/>
<dbReference type="InterPro" id="IPR057326">
    <property type="entry name" value="KR_dom"/>
</dbReference>
<reference evidence="4 5" key="1">
    <citation type="submission" date="2016-10" db="EMBL/GenBank/DDBJ databases">
        <authorList>
            <person name="de Groot N.N."/>
        </authorList>
    </citation>
    <scope>NUCLEOTIDE SEQUENCE [LARGE SCALE GENOMIC DNA]</scope>
    <source>
        <strain evidence="4 5">CGMCC 1.5337</strain>
    </source>
</reference>
<evidence type="ECO:0000256" key="2">
    <source>
        <dbReference type="ARBA" id="ARBA00023002"/>
    </source>
</evidence>
<feature type="domain" description="Ketoreductase" evidence="3">
    <location>
        <begin position="8"/>
        <end position="192"/>
    </location>
</feature>
<keyword evidence="5" id="KW-1185">Reference proteome</keyword>
<evidence type="ECO:0000313" key="4">
    <source>
        <dbReference type="EMBL" id="SEV94960.1"/>
    </source>
</evidence>
<dbReference type="InterPro" id="IPR002347">
    <property type="entry name" value="SDR_fam"/>
</dbReference>
<organism evidence="4 5">
    <name type="scientific">Halobacterium jilantaiense</name>
    <dbReference type="NCBI Taxonomy" id="355548"/>
    <lineage>
        <taxon>Archaea</taxon>
        <taxon>Methanobacteriati</taxon>
        <taxon>Methanobacteriota</taxon>
        <taxon>Stenosarchaea group</taxon>
        <taxon>Halobacteria</taxon>
        <taxon>Halobacteriales</taxon>
        <taxon>Halobacteriaceae</taxon>
        <taxon>Halobacterium</taxon>
    </lineage>
</organism>
<dbReference type="PROSITE" id="PS00061">
    <property type="entry name" value="ADH_SHORT"/>
    <property type="match status" value="1"/>
</dbReference>
<dbReference type="GO" id="GO:0016616">
    <property type="term" value="F:oxidoreductase activity, acting on the CH-OH group of donors, NAD or NADP as acceptor"/>
    <property type="evidence" value="ECO:0007669"/>
    <property type="project" value="TreeGrafter"/>
</dbReference>
<dbReference type="OrthoDB" id="24596at2157"/>
<dbReference type="AlphaFoldDB" id="A0A1I0N1I6"/>
<comment type="similarity">
    <text evidence="1">Belongs to the short-chain dehydrogenases/reductases (SDR) family.</text>
</comment>
<evidence type="ECO:0000256" key="1">
    <source>
        <dbReference type="ARBA" id="ARBA00006484"/>
    </source>
</evidence>
<dbReference type="Pfam" id="PF13561">
    <property type="entry name" value="adh_short_C2"/>
    <property type="match status" value="1"/>
</dbReference>
<dbReference type="PRINTS" id="PR00080">
    <property type="entry name" value="SDRFAMILY"/>
</dbReference>
<dbReference type="EMBL" id="FOJA01000001">
    <property type="protein sequence ID" value="SEV94960.1"/>
    <property type="molecule type" value="Genomic_DNA"/>
</dbReference>
<sequence>MADFLDDGAAVVTGGSSGIGRAISLAYADAGADVVVADLQRESRDPEEDVPTAELVEAETDQSAVFVECDVSDPSDTEAAVAAADDFGGVTAMVNNAGVFRGGDFLDVSEEDFQSLLDVNLKGTFFGAQAAAERMVAGDGGAIVNLSSVAGLRGSAGFATYCASKGAVRLLTYSLAAELGPQGVRVNAIHPGLVDTAMTTEDVPIIGSESGEQYLDGIPLGRFADTGDIADAAVYLASAAGDYVNGESITVDGGMTNTS</sequence>
<dbReference type="PRINTS" id="PR00081">
    <property type="entry name" value="GDHRDH"/>
</dbReference>
<dbReference type="STRING" id="355548.SAMN04487945_0541"/>
<dbReference type="NCBIfam" id="NF005559">
    <property type="entry name" value="PRK07231.1"/>
    <property type="match status" value="1"/>
</dbReference>
<dbReference type="RefSeq" id="WP_089667819.1">
    <property type="nucleotide sequence ID" value="NZ_FOJA01000001.1"/>
</dbReference>
<dbReference type="InterPro" id="IPR020904">
    <property type="entry name" value="Sc_DH/Rdtase_CS"/>
</dbReference>
<dbReference type="InterPro" id="IPR036291">
    <property type="entry name" value="NAD(P)-bd_dom_sf"/>
</dbReference>
<evidence type="ECO:0000313" key="5">
    <source>
        <dbReference type="Proteomes" id="UP000198518"/>
    </source>
</evidence>
<dbReference type="SMART" id="SM00822">
    <property type="entry name" value="PKS_KR"/>
    <property type="match status" value="1"/>
</dbReference>
<dbReference type="CDD" id="cd05233">
    <property type="entry name" value="SDR_c"/>
    <property type="match status" value="1"/>
</dbReference>